<proteinExistence type="predicted"/>
<reference evidence="5" key="1">
    <citation type="submission" date="2016-01" db="EMBL/GenBank/DDBJ databases">
        <title>Complete genome sequence of Microbulbifer sp. CCB-MM1, a halophile isolated from Matang Mangrove Forest, Perak.</title>
        <authorList>
            <person name="Moh T.H."/>
            <person name="Dinesh B."/>
            <person name="Lau N.-S."/>
            <person name="Go F."/>
            <person name="Alexander Chong S.-C."/>
        </authorList>
    </citation>
    <scope>NUCLEOTIDE SEQUENCE [LARGE SCALE GENOMIC DNA]</scope>
    <source>
        <strain evidence="5">CCB-MM1</strain>
    </source>
</reference>
<dbReference type="SUPFAM" id="SSF53756">
    <property type="entry name" value="UDP-Glycosyltransferase/glycogen phosphorylase"/>
    <property type="match status" value="1"/>
</dbReference>
<keyword evidence="1 4" id="KW-0808">Transferase</keyword>
<dbReference type="Gene3D" id="3.40.50.2000">
    <property type="entry name" value="Glycogen Phosphorylase B"/>
    <property type="match status" value="2"/>
</dbReference>
<name>A0A1C9W7U9_9GAMM</name>
<feature type="domain" description="Glycosyltransferase subfamily 4-like N-terminal" evidence="3">
    <location>
        <begin position="9"/>
        <end position="158"/>
    </location>
</feature>
<dbReference type="PANTHER" id="PTHR46401">
    <property type="entry name" value="GLYCOSYLTRANSFERASE WBBK-RELATED"/>
    <property type="match status" value="1"/>
</dbReference>
<dbReference type="Pfam" id="PF13439">
    <property type="entry name" value="Glyco_transf_4"/>
    <property type="match status" value="1"/>
</dbReference>
<evidence type="ECO:0000259" key="3">
    <source>
        <dbReference type="Pfam" id="PF13439"/>
    </source>
</evidence>
<evidence type="ECO:0000313" key="5">
    <source>
        <dbReference type="Proteomes" id="UP000095672"/>
    </source>
</evidence>
<dbReference type="GO" id="GO:0103011">
    <property type="term" value="F:mannosylfructose-phosphate synthase activity"/>
    <property type="evidence" value="ECO:0007669"/>
    <property type="project" value="UniProtKB-EC"/>
</dbReference>
<dbReference type="GO" id="GO:0009103">
    <property type="term" value="P:lipopolysaccharide biosynthetic process"/>
    <property type="evidence" value="ECO:0007669"/>
    <property type="project" value="TreeGrafter"/>
</dbReference>
<dbReference type="EC" id="2.4.1.246" evidence="4"/>
<protein>
    <submittedName>
        <fullName evidence="4">Mannosylfructose-phosphate synthase</fullName>
        <ecNumber evidence="4">2.4.1.246</ecNumber>
    </submittedName>
</protein>
<dbReference type="EMBL" id="CP014143">
    <property type="protein sequence ID" value="AOS97203.1"/>
    <property type="molecule type" value="Genomic_DNA"/>
</dbReference>
<dbReference type="KEGG" id="micc:AUP74_01772"/>
<evidence type="ECO:0000313" key="4">
    <source>
        <dbReference type="EMBL" id="AOS97203.1"/>
    </source>
</evidence>
<keyword evidence="5" id="KW-1185">Reference proteome</keyword>
<dbReference type="Pfam" id="PF00534">
    <property type="entry name" value="Glycos_transf_1"/>
    <property type="match status" value="1"/>
</dbReference>
<feature type="domain" description="Glycosyl transferase family 1" evidence="2">
    <location>
        <begin position="171"/>
        <end position="337"/>
    </location>
</feature>
<dbReference type="CDD" id="cd03801">
    <property type="entry name" value="GT4_PimA-like"/>
    <property type="match status" value="1"/>
</dbReference>
<evidence type="ECO:0000259" key="2">
    <source>
        <dbReference type="Pfam" id="PF00534"/>
    </source>
</evidence>
<dbReference type="Proteomes" id="UP000095672">
    <property type="component" value="Chromosome"/>
</dbReference>
<evidence type="ECO:0000256" key="1">
    <source>
        <dbReference type="ARBA" id="ARBA00022679"/>
    </source>
</evidence>
<dbReference type="PATRIC" id="fig|1769779.3.peg.1773"/>
<accession>A0A1C9W7U9</accession>
<dbReference type="InterPro" id="IPR028098">
    <property type="entry name" value="Glyco_trans_4-like_N"/>
</dbReference>
<keyword evidence="4" id="KW-0328">Glycosyltransferase</keyword>
<sequence length="363" mass="41192">MNYYDLGLLKGVIDAGTDALLYTSEETNVSPEMSCFVRRYFRGVWGPKNKLFRASRFVFGMVKSLLHARFSRCNIVHYHFFHYGIMELFMVLVARLLLFKVVVTAHDVESFKGGQKDWLAEIILKVASVVIVHNQISKKSLVEKLSLTESYIYVIPHGNYFDFIERRPTKTAAREALGIPKDKMVVLFFGQIKRVKGLEVLLNAWGEVVANEPTAHLVIAGKVWKDDFSVYQDLIDDSLLSDSVSTFVRYIRDEEVADFYCSADLVVLPYHQIFQSGVLLMAMSYGVPVLVSDIAGMMEVIGNDEFGLSFEKGCPKDLAVKTRNLLKSPDSLDRYADLGIKRMNESYSWGNIGRLTAELFRSL</sequence>
<dbReference type="InterPro" id="IPR001296">
    <property type="entry name" value="Glyco_trans_1"/>
</dbReference>
<dbReference type="AlphaFoldDB" id="A0A1C9W7U9"/>
<dbReference type="PANTHER" id="PTHR46401:SF2">
    <property type="entry name" value="GLYCOSYLTRANSFERASE WBBK-RELATED"/>
    <property type="match status" value="1"/>
</dbReference>
<dbReference type="STRING" id="1769779.AUP74_01772"/>
<gene>
    <name evidence="4" type="primary">mfpsA</name>
    <name evidence="4" type="ORF">AUP74_01772</name>
</gene>
<organism evidence="4 5">
    <name type="scientific">Microbulbifer aggregans</name>
    <dbReference type="NCBI Taxonomy" id="1769779"/>
    <lineage>
        <taxon>Bacteria</taxon>
        <taxon>Pseudomonadati</taxon>
        <taxon>Pseudomonadota</taxon>
        <taxon>Gammaproteobacteria</taxon>
        <taxon>Cellvibrionales</taxon>
        <taxon>Microbulbiferaceae</taxon>
        <taxon>Microbulbifer</taxon>
    </lineage>
</organism>